<comment type="caution">
    <text evidence="1">The sequence shown here is derived from an EMBL/GenBank/DDBJ whole genome shotgun (WGS) entry which is preliminary data.</text>
</comment>
<evidence type="ECO:0000313" key="1">
    <source>
        <dbReference type="EMBL" id="MBW0558712.1"/>
    </source>
</evidence>
<evidence type="ECO:0000313" key="2">
    <source>
        <dbReference type="Proteomes" id="UP000765509"/>
    </source>
</evidence>
<keyword evidence="2" id="KW-1185">Reference proteome</keyword>
<protein>
    <recommendedName>
        <fullName evidence="3">Copia protein</fullName>
    </recommendedName>
</protein>
<proteinExistence type="predicted"/>
<dbReference type="AlphaFoldDB" id="A0A9Q3PFH8"/>
<dbReference type="CDD" id="cd09272">
    <property type="entry name" value="RNase_HI_RT_Ty1"/>
    <property type="match status" value="1"/>
</dbReference>
<organism evidence="1 2">
    <name type="scientific">Austropuccinia psidii MF-1</name>
    <dbReference type="NCBI Taxonomy" id="1389203"/>
    <lineage>
        <taxon>Eukaryota</taxon>
        <taxon>Fungi</taxon>
        <taxon>Dikarya</taxon>
        <taxon>Basidiomycota</taxon>
        <taxon>Pucciniomycotina</taxon>
        <taxon>Pucciniomycetes</taxon>
        <taxon>Pucciniales</taxon>
        <taxon>Sphaerophragmiaceae</taxon>
        <taxon>Austropuccinia</taxon>
    </lineage>
</organism>
<gene>
    <name evidence="1" type="ORF">O181_098427</name>
</gene>
<dbReference type="OrthoDB" id="3344688at2759"/>
<reference evidence="1" key="1">
    <citation type="submission" date="2021-03" db="EMBL/GenBank/DDBJ databases">
        <title>Draft genome sequence of rust myrtle Austropuccinia psidii MF-1, a brazilian biotype.</title>
        <authorList>
            <person name="Quecine M.C."/>
            <person name="Pachon D.M.R."/>
            <person name="Bonatelli M.L."/>
            <person name="Correr F.H."/>
            <person name="Franceschini L.M."/>
            <person name="Leite T.F."/>
            <person name="Margarido G.R.A."/>
            <person name="Almeida C.A."/>
            <person name="Ferrarezi J.A."/>
            <person name="Labate C.A."/>
        </authorList>
    </citation>
    <scope>NUCLEOTIDE SEQUENCE</scope>
    <source>
        <strain evidence="1">MF-1</strain>
    </source>
</reference>
<evidence type="ECO:0008006" key="3">
    <source>
        <dbReference type="Google" id="ProtNLM"/>
    </source>
</evidence>
<accession>A0A9Q3PFH8</accession>
<sequence>MNICFKQLQWLAFVLSDLGQKIDRPILHNDNSGAVIRSKQASLNANTRHIEVRFQYVHDCIVKSLVKVAQLSTSDMIADILTKPLGVVKMQEVFKQLHLEEPGGVL</sequence>
<dbReference type="EMBL" id="AVOT02067053">
    <property type="protein sequence ID" value="MBW0558712.1"/>
    <property type="molecule type" value="Genomic_DNA"/>
</dbReference>
<name>A0A9Q3PFH8_9BASI</name>
<dbReference type="Proteomes" id="UP000765509">
    <property type="component" value="Unassembled WGS sequence"/>
</dbReference>